<name>A0A3P8BTH5_HELPZ</name>
<dbReference type="PROSITE" id="PS00284">
    <property type="entry name" value="SERPIN"/>
    <property type="match status" value="1"/>
</dbReference>
<evidence type="ECO:0000259" key="1">
    <source>
        <dbReference type="Pfam" id="PF00079"/>
    </source>
</evidence>
<feature type="domain" description="Serpin" evidence="1">
    <location>
        <begin position="39"/>
        <end position="87"/>
    </location>
</feature>
<reference evidence="4" key="2">
    <citation type="submission" date="2019-09" db="UniProtKB">
        <authorList>
            <consortium name="WormBaseParasite"/>
        </authorList>
    </citation>
    <scope>IDENTIFICATION</scope>
</reference>
<dbReference type="WBParaSite" id="HPBE_0001753101-mRNA-1">
    <property type="protein sequence ID" value="HPBE_0001753101-mRNA-1"/>
    <property type="gene ID" value="HPBE_0001753101"/>
</dbReference>
<proteinExistence type="predicted"/>
<dbReference type="SUPFAM" id="SSF56574">
    <property type="entry name" value="Serpins"/>
    <property type="match status" value="1"/>
</dbReference>
<dbReference type="InterPro" id="IPR042185">
    <property type="entry name" value="Serpin_sf_2"/>
</dbReference>
<organism evidence="2">
    <name type="scientific">Heligmosomoides polygyrus</name>
    <name type="common">Parasitic roundworm</name>
    <dbReference type="NCBI Taxonomy" id="6339"/>
    <lineage>
        <taxon>Eukaryota</taxon>
        <taxon>Metazoa</taxon>
        <taxon>Ecdysozoa</taxon>
        <taxon>Nematoda</taxon>
        <taxon>Chromadorea</taxon>
        <taxon>Rhabditida</taxon>
        <taxon>Rhabditina</taxon>
        <taxon>Rhabditomorpha</taxon>
        <taxon>Strongyloidea</taxon>
        <taxon>Heligmosomidae</taxon>
        <taxon>Heligmosomoides</taxon>
    </lineage>
</organism>
<evidence type="ECO:0000313" key="3">
    <source>
        <dbReference type="Proteomes" id="UP000050761"/>
    </source>
</evidence>
<dbReference type="AlphaFoldDB" id="A0A3P8BTH5"/>
<dbReference type="Gene3D" id="2.30.39.10">
    <property type="entry name" value="Alpha-1-antitrypsin, domain 1"/>
    <property type="match status" value="1"/>
</dbReference>
<protein>
    <submittedName>
        <fullName evidence="4">SERPIN domain-containing protein</fullName>
    </submittedName>
</protein>
<dbReference type="OrthoDB" id="5870562at2759"/>
<keyword evidence="3" id="KW-1185">Reference proteome</keyword>
<reference evidence="2 3" key="1">
    <citation type="submission" date="2018-11" db="EMBL/GenBank/DDBJ databases">
        <authorList>
            <consortium name="Pathogen Informatics"/>
        </authorList>
    </citation>
    <scope>NUCLEOTIDE SEQUENCE [LARGE SCALE GENOMIC DNA]</scope>
</reference>
<dbReference type="Pfam" id="PF00079">
    <property type="entry name" value="Serpin"/>
    <property type="match status" value="1"/>
</dbReference>
<dbReference type="InterPro" id="IPR023796">
    <property type="entry name" value="Serpin_dom"/>
</dbReference>
<evidence type="ECO:0000313" key="4">
    <source>
        <dbReference type="WBParaSite" id="HPBE_0001753101-mRNA-1"/>
    </source>
</evidence>
<dbReference type="InterPro" id="IPR036186">
    <property type="entry name" value="Serpin_sf"/>
</dbReference>
<dbReference type="EMBL" id="UZAH01030072">
    <property type="protein sequence ID" value="VDP09134.1"/>
    <property type="molecule type" value="Genomic_DNA"/>
</dbReference>
<evidence type="ECO:0000313" key="2">
    <source>
        <dbReference type="EMBL" id="VDP09134.1"/>
    </source>
</evidence>
<gene>
    <name evidence="2" type="ORF">HPBE_LOCUS17530</name>
</gene>
<dbReference type="InterPro" id="IPR023795">
    <property type="entry name" value="Serpin_CS"/>
</dbReference>
<accession>A0A3P8BTH5</accession>
<dbReference type="Proteomes" id="UP000050761">
    <property type="component" value="Unassembled WGS sequence"/>
</dbReference>
<sequence length="87" mass="9465">MNSSIGHESIPSMSSSLHFPSSANLCTPLVRVCLLGKFVNEEGSEAAAASAFVMMLRCMSNPDFVANRPFLYGIFRGEEPIFIGQFC</sequence>